<reference evidence="2" key="1">
    <citation type="submission" date="2022-07" db="EMBL/GenBank/DDBJ databases">
        <title>The genome of Lyophyllum shimeji provides insight into the initial evolution of ectomycorrhizal fungal genome.</title>
        <authorList>
            <person name="Kobayashi Y."/>
            <person name="Shibata T."/>
            <person name="Hirakawa H."/>
            <person name="Shigenobu S."/>
            <person name="Nishiyama T."/>
            <person name="Yamada A."/>
            <person name="Hasebe M."/>
            <person name="Kawaguchi M."/>
        </authorList>
    </citation>
    <scope>NUCLEOTIDE SEQUENCE</scope>
    <source>
        <strain evidence="2">AT787</strain>
    </source>
</reference>
<evidence type="ECO:0000313" key="3">
    <source>
        <dbReference type="Proteomes" id="UP001063166"/>
    </source>
</evidence>
<evidence type="ECO:0000313" key="2">
    <source>
        <dbReference type="EMBL" id="GLB39013.1"/>
    </source>
</evidence>
<dbReference type="OrthoDB" id="2913000at2759"/>
<feature type="region of interest" description="Disordered" evidence="1">
    <location>
        <begin position="1"/>
        <end position="26"/>
    </location>
</feature>
<gene>
    <name evidence="2" type="ORF">LshimejAT787_0601750</name>
</gene>
<dbReference type="Proteomes" id="UP001063166">
    <property type="component" value="Unassembled WGS sequence"/>
</dbReference>
<evidence type="ECO:0000256" key="1">
    <source>
        <dbReference type="SAM" id="MobiDB-lite"/>
    </source>
</evidence>
<dbReference type="EMBL" id="BRPK01000006">
    <property type="protein sequence ID" value="GLB39013.1"/>
    <property type="molecule type" value="Genomic_DNA"/>
</dbReference>
<name>A0A9P3PNA8_LYOSH</name>
<keyword evidence="3" id="KW-1185">Reference proteome</keyword>
<dbReference type="AlphaFoldDB" id="A0A9P3PNA8"/>
<accession>A0A9P3PNA8</accession>
<proteinExistence type="predicted"/>
<sequence>MNTQRRSPQAVKAQPGRMPKMKRKRKRKATFSFKFPPEIEDQIFEWAAHTYPRCAPTLSVVSKRVQTRVELIIYETLVFYTSTPVAGRVDAEDFAPTLRARPAEFFAAHVRNVCIPDSVPDDIMTLVFAKCTRIRNLALWRASSRGMETFVLPLFATLRTLSVDRLIVSAMANSGVMFPELEYLAVGFFPRELPIPELEWLPSLTTIELDINKEPIFDDQWSKDTVYAK</sequence>
<organism evidence="2 3">
    <name type="scientific">Lyophyllum shimeji</name>
    <name type="common">Hon-shimeji</name>
    <name type="synonym">Tricholoma shimeji</name>
    <dbReference type="NCBI Taxonomy" id="47721"/>
    <lineage>
        <taxon>Eukaryota</taxon>
        <taxon>Fungi</taxon>
        <taxon>Dikarya</taxon>
        <taxon>Basidiomycota</taxon>
        <taxon>Agaricomycotina</taxon>
        <taxon>Agaricomycetes</taxon>
        <taxon>Agaricomycetidae</taxon>
        <taxon>Agaricales</taxon>
        <taxon>Tricholomatineae</taxon>
        <taxon>Lyophyllaceae</taxon>
        <taxon>Lyophyllum</taxon>
    </lineage>
</organism>
<protein>
    <submittedName>
        <fullName evidence="2">Uncharacterized protein</fullName>
    </submittedName>
</protein>
<comment type="caution">
    <text evidence="2">The sequence shown here is derived from an EMBL/GenBank/DDBJ whole genome shotgun (WGS) entry which is preliminary data.</text>
</comment>